<keyword evidence="2" id="KW-0805">Transcription regulation</keyword>
<dbReference type="SUPFAM" id="SSF88946">
    <property type="entry name" value="Sigma2 domain of RNA polymerase sigma factors"/>
    <property type="match status" value="1"/>
</dbReference>
<evidence type="ECO:0000256" key="2">
    <source>
        <dbReference type="ARBA" id="ARBA00023015"/>
    </source>
</evidence>
<dbReference type="Pfam" id="PF04542">
    <property type="entry name" value="Sigma70_r2"/>
    <property type="match status" value="1"/>
</dbReference>
<dbReference type="SUPFAM" id="SSF88659">
    <property type="entry name" value="Sigma3 and sigma4 domains of RNA polymerase sigma factors"/>
    <property type="match status" value="1"/>
</dbReference>
<dbReference type="Pfam" id="PF08281">
    <property type="entry name" value="Sigma70_r4_2"/>
    <property type="match status" value="1"/>
</dbReference>
<dbReference type="EMBL" id="JAERWL010000017">
    <property type="protein sequence ID" value="MBM9478425.1"/>
    <property type="molecule type" value="Genomic_DNA"/>
</dbReference>
<accession>A0A939C466</accession>
<evidence type="ECO:0000256" key="3">
    <source>
        <dbReference type="ARBA" id="ARBA00023082"/>
    </source>
</evidence>
<dbReference type="Gene3D" id="1.10.10.10">
    <property type="entry name" value="Winged helix-like DNA-binding domain superfamily/Winged helix DNA-binding domain"/>
    <property type="match status" value="1"/>
</dbReference>
<evidence type="ECO:0000313" key="9">
    <source>
        <dbReference type="EMBL" id="MBM9478425.1"/>
    </source>
</evidence>
<keyword evidence="4" id="KW-0238">DNA-binding</keyword>
<dbReference type="CDD" id="cd06171">
    <property type="entry name" value="Sigma70_r4"/>
    <property type="match status" value="1"/>
</dbReference>
<feature type="domain" description="RNA polymerase sigma-70 region 2" evidence="6">
    <location>
        <begin position="34"/>
        <end position="103"/>
    </location>
</feature>
<evidence type="ECO:0000256" key="5">
    <source>
        <dbReference type="ARBA" id="ARBA00023163"/>
    </source>
</evidence>
<organism evidence="9 10">
    <name type="scientific">Nakamurella flavida</name>
    <dbReference type="NCBI Taxonomy" id="363630"/>
    <lineage>
        <taxon>Bacteria</taxon>
        <taxon>Bacillati</taxon>
        <taxon>Actinomycetota</taxon>
        <taxon>Actinomycetes</taxon>
        <taxon>Nakamurellales</taxon>
        <taxon>Nakamurellaceae</taxon>
        <taxon>Nakamurella</taxon>
    </lineage>
</organism>
<keyword evidence="5" id="KW-0804">Transcription</keyword>
<comment type="caution">
    <text evidence="9">The sequence shown here is derived from an EMBL/GenBank/DDBJ whole genome shotgun (WGS) entry which is preliminary data.</text>
</comment>
<evidence type="ECO:0000256" key="4">
    <source>
        <dbReference type="ARBA" id="ARBA00023125"/>
    </source>
</evidence>
<dbReference type="EMBL" id="JAERWL010000005">
    <property type="protein sequence ID" value="MBM9475915.1"/>
    <property type="molecule type" value="Genomic_DNA"/>
</dbReference>
<dbReference type="InterPro" id="IPR013325">
    <property type="entry name" value="RNA_pol_sigma_r2"/>
</dbReference>
<gene>
    <name evidence="9" type="primary">shbA</name>
    <name evidence="8" type="ORF">JL107_05625</name>
    <name evidence="9" type="ORF">JL107_18400</name>
</gene>
<comment type="similarity">
    <text evidence="1">Belongs to the sigma-70 factor family. ECF subfamily.</text>
</comment>
<dbReference type="GO" id="GO:0006352">
    <property type="term" value="P:DNA-templated transcription initiation"/>
    <property type="evidence" value="ECO:0007669"/>
    <property type="project" value="InterPro"/>
</dbReference>
<dbReference type="NCBIfam" id="NF007230">
    <property type="entry name" value="PRK09648.1"/>
    <property type="match status" value="1"/>
</dbReference>
<evidence type="ECO:0000313" key="8">
    <source>
        <dbReference type="EMBL" id="MBM9475915.1"/>
    </source>
</evidence>
<dbReference type="GO" id="GO:0016987">
    <property type="term" value="F:sigma factor activity"/>
    <property type="evidence" value="ECO:0007669"/>
    <property type="project" value="UniProtKB-KW"/>
</dbReference>
<dbReference type="InterPro" id="IPR013324">
    <property type="entry name" value="RNA_pol_sigma_r3/r4-like"/>
</dbReference>
<evidence type="ECO:0000259" key="6">
    <source>
        <dbReference type="Pfam" id="PF04542"/>
    </source>
</evidence>
<protein>
    <submittedName>
        <fullName evidence="9">RNA polymerase sigma factor ShbA</fullName>
    </submittedName>
</protein>
<dbReference type="InterPro" id="IPR039425">
    <property type="entry name" value="RNA_pol_sigma-70-like"/>
</dbReference>
<dbReference type="Gene3D" id="1.10.1740.10">
    <property type="match status" value="1"/>
</dbReference>
<evidence type="ECO:0000256" key="1">
    <source>
        <dbReference type="ARBA" id="ARBA00010641"/>
    </source>
</evidence>
<dbReference type="GO" id="GO:0003677">
    <property type="term" value="F:DNA binding"/>
    <property type="evidence" value="ECO:0007669"/>
    <property type="project" value="UniProtKB-KW"/>
</dbReference>
<reference evidence="9" key="1">
    <citation type="submission" date="2021-01" db="EMBL/GenBank/DDBJ databases">
        <title>KCTC 19127 draft genome.</title>
        <authorList>
            <person name="An D."/>
        </authorList>
    </citation>
    <scope>NUCLEOTIDE SEQUENCE</scope>
    <source>
        <strain evidence="9">KCTC 19127</strain>
    </source>
</reference>
<evidence type="ECO:0000259" key="7">
    <source>
        <dbReference type="Pfam" id="PF08281"/>
    </source>
</evidence>
<dbReference type="InterPro" id="IPR013249">
    <property type="entry name" value="RNA_pol_sigma70_r4_t2"/>
</dbReference>
<dbReference type="Proteomes" id="UP000663801">
    <property type="component" value="Unassembled WGS sequence"/>
</dbReference>
<feature type="domain" description="RNA polymerase sigma factor 70 region 4 type 2" evidence="7">
    <location>
        <begin position="134"/>
        <end position="185"/>
    </location>
</feature>
<dbReference type="PANTHER" id="PTHR43133">
    <property type="entry name" value="RNA POLYMERASE ECF-TYPE SIGMA FACTO"/>
    <property type="match status" value="1"/>
</dbReference>
<dbReference type="NCBIfam" id="TIGR02937">
    <property type="entry name" value="sigma70-ECF"/>
    <property type="match status" value="1"/>
</dbReference>
<sequence length="200" mass="21876">MKQTVDVDDRDDLDRQVDRAISGDSRALDIVLARIHPIVVRYCRSRLSAGHRSSVTPDDIAQEVCMAVITALPSYRREGRPFLAFVYGICSHKVADAHRAAGRSRSHLVAEVPETISPDWNPEQLAVQGSVSRTVLDLLGHLPEVQREILRLRVGVGLSAEQTAEALGMTAGAVRVAQHRGLAKLRTLMAGDAGWSEQLL</sequence>
<dbReference type="InterPro" id="IPR014284">
    <property type="entry name" value="RNA_pol_sigma-70_dom"/>
</dbReference>
<dbReference type="RefSeq" id="WP_205255980.1">
    <property type="nucleotide sequence ID" value="NZ_BAAAPV010000002.1"/>
</dbReference>
<dbReference type="PANTHER" id="PTHR43133:SF58">
    <property type="entry name" value="ECF RNA POLYMERASE SIGMA FACTOR SIGD"/>
    <property type="match status" value="1"/>
</dbReference>
<dbReference type="AlphaFoldDB" id="A0A939C466"/>
<dbReference type="InterPro" id="IPR007627">
    <property type="entry name" value="RNA_pol_sigma70_r2"/>
</dbReference>
<proteinExistence type="inferred from homology"/>
<evidence type="ECO:0000313" key="10">
    <source>
        <dbReference type="Proteomes" id="UP000663801"/>
    </source>
</evidence>
<dbReference type="InterPro" id="IPR036388">
    <property type="entry name" value="WH-like_DNA-bd_sf"/>
</dbReference>
<name>A0A939C466_9ACTN</name>
<keyword evidence="10" id="KW-1185">Reference proteome</keyword>
<keyword evidence="3" id="KW-0731">Sigma factor</keyword>